<feature type="transmembrane region" description="Helical" evidence="1">
    <location>
        <begin position="6"/>
        <end position="30"/>
    </location>
</feature>
<protein>
    <recommendedName>
        <fullName evidence="4">Flap endonuclease-1-like 5' DNA nuclease</fullName>
    </recommendedName>
</protein>
<dbReference type="RefSeq" id="WP_348715359.1">
    <property type="nucleotide sequence ID" value="NZ_CAXJIO010000010.1"/>
</dbReference>
<reference evidence="2 3" key="1">
    <citation type="submission" date="2024-05" db="EMBL/GenBank/DDBJ databases">
        <authorList>
            <person name="Duchaud E."/>
        </authorList>
    </citation>
    <scope>NUCLEOTIDE SEQUENCE [LARGE SCALE GENOMIC DNA]</scope>
    <source>
        <strain evidence="2">Ena-SAMPLE-TAB-13-05-2024-13:56:06:370-140308</strain>
    </source>
</reference>
<keyword evidence="3" id="KW-1185">Reference proteome</keyword>
<evidence type="ECO:0008006" key="4">
    <source>
        <dbReference type="Google" id="ProtNLM"/>
    </source>
</evidence>
<name>A0ABM9P7X3_9FLAO</name>
<keyword evidence="1" id="KW-0812">Transmembrane</keyword>
<comment type="caution">
    <text evidence="2">The sequence shown here is derived from an EMBL/GenBank/DDBJ whole genome shotgun (WGS) entry which is preliminary data.</text>
</comment>
<sequence length="170" mass="19672">MHFINFIAISFSIELFLWMLGSFLIGYIFAMTFYSKNSPAPIQNIEPTIQNNNFIREKDIDDEPQELIIRARKTVDRGGVEIKKPEKLNFKRIGTASEDDKDDLSKIKGVGSFIEKKLNSIGIFTYKQISNFTEKDIETVTNLIQFFPGRIKRDNWKAQAEQLLNINTDE</sequence>
<evidence type="ECO:0000313" key="3">
    <source>
        <dbReference type="Proteomes" id="UP001497527"/>
    </source>
</evidence>
<keyword evidence="1" id="KW-0472">Membrane</keyword>
<evidence type="ECO:0000313" key="2">
    <source>
        <dbReference type="EMBL" id="CAL2101471.1"/>
    </source>
</evidence>
<organism evidence="2 3">
    <name type="scientific">Tenacibaculum polynesiense</name>
    <dbReference type="NCBI Taxonomy" id="3137857"/>
    <lineage>
        <taxon>Bacteria</taxon>
        <taxon>Pseudomonadati</taxon>
        <taxon>Bacteroidota</taxon>
        <taxon>Flavobacteriia</taxon>
        <taxon>Flavobacteriales</taxon>
        <taxon>Flavobacteriaceae</taxon>
        <taxon>Tenacibaculum</taxon>
    </lineage>
</organism>
<evidence type="ECO:0000256" key="1">
    <source>
        <dbReference type="SAM" id="Phobius"/>
    </source>
</evidence>
<keyword evidence="1" id="KW-1133">Transmembrane helix</keyword>
<dbReference type="Proteomes" id="UP001497527">
    <property type="component" value="Unassembled WGS sequence"/>
</dbReference>
<gene>
    <name evidence="2" type="ORF">T190423A01A_10034</name>
</gene>
<dbReference type="EMBL" id="CAXJIO010000010">
    <property type="protein sequence ID" value="CAL2101471.1"/>
    <property type="molecule type" value="Genomic_DNA"/>
</dbReference>
<proteinExistence type="predicted"/>
<accession>A0ABM9P7X3</accession>
<dbReference type="Gene3D" id="1.10.150.20">
    <property type="entry name" value="5' to 3' exonuclease, C-terminal subdomain"/>
    <property type="match status" value="1"/>
</dbReference>